<evidence type="ECO:0000256" key="16">
    <source>
        <dbReference type="PROSITE-ProRule" id="PRU00076"/>
    </source>
</evidence>
<keyword evidence="16" id="KW-0245">EGF-like domain</keyword>
<comment type="caution">
    <text evidence="22">The sequence shown here is derived from an EMBL/GenBank/DDBJ whole genome shotgun (WGS) entry which is preliminary data.</text>
</comment>
<evidence type="ECO:0000256" key="18">
    <source>
        <dbReference type="SAM" id="Phobius"/>
    </source>
</evidence>
<feature type="domain" description="EGF-like" evidence="19">
    <location>
        <begin position="324"/>
        <end position="360"/>
    </location>
</feature>
<dbReference type="SUPFAM" id="SSF56112">
    <property type="entry name" value="Protein kinase-like (PK-like)"/>
    <property type="match status" value="2"/>
</dbReference>
<dbReference type="GO" id="GO:0004713">
    <property type="term" value="F:protein tyrosine kinase activity"/>
    <property type="evidence" value="ECO:0007669"/>
    <property type="project" value="InterPro"/>
</dbReference>
<dbReference type="GO" id="GO:0005524">
    <property type="term" value="F:ATP binding"/>
    <property type="evidence" value="ECO:0007669"/>
    <property type="project" value="UniProtKB-KW"/>
</dbReference>
<feature type="transmembrane region" description="Helical" evidence="18">
    <location>
        <begin position="1187"/>
        <end position="1207"/>
    </location>
</feature>
<comment type="catalytic activity">
    <reaction evidence="14">
        <text>L-threonyl-[protein] + ATP = O-phospho-L-threonyl-[protein] + ADP + H(+)</text>
        <dbReference type="Rhea" id="RHEA:46608"/>
        <dbReference type="Rhea" id="RHEA-COMP:11060"/>
        <dbReference type="Rhea" id="RHEA-COMP:11605"/>
        <dbReference type="ChEBI" id="CHEBI:15378"/>
        <dbReference type="ChEBI" id="CHEBI:30013"/>
        <dbReference type="ChEBI" id="CHEBI:30616"/>
        <dbReference type="ChEBI" id="CHEBI:61977"/>
        <dbReference type="ChEBI" id="CHEBI:456216"/>
        <dbReference type="EC" id="2.7.11.1"/>
    </reaction>
</comment>
<keyword evidence="13" id="KW-0325">Glycoprotein</keyword>
<dbReference type="Pfam" id="PF11883">
    <property type="entry name" value="DUF3403"/>
    <property type="match status" value="1"/>
</dbReference>
<dbReference type="Gene3D" id="3.30.200.20">
    <property type="entry name" value="Phosphorylase Kinase, domain 1"/>
    <property type="match status" value="2"/>
</dbReference>
<evidence type="ECO:0000259" key="21">
    <source>
        <dbReference type="PROSITE" id="PS50948"/>
    </source>
</evidence>
<dbReference type="InterPro" id="IPR021820">
    <property type="entry name" value="S-locus_recpt_kinase_C"/>
</dbReference>
<evidence type="ECO:0000313" key="22">
    <source>
        <dbReference type="EMBL" id="KAI7737796.1"/>
    </source>
</evidence>
<feature type="domain" description="Apple" evidence="21">
    <location>
        <begin position="1082"/>
        <end position="1165"/>
    </location>
</feature>
<feature type="transmembrane region" description="Helical" evidence="18">
    <location>
        <begin position="45"/>
        <end position="63"/>
    </location>
</feature>
<evidence type="ECO:0000256" key="13">
    <source>
        <dbReference type="ARBA" id="ARBA00023180"/>
    </source>
</evidence>
<evidence type="ECO:0000256" key="4">
    <source>
        <dbReference type="ARBA" id="ARBA00022679"/>
    </source>
</evidence>
<keyword evidence="9" id="KW-0067">ATP-binding</keyword>
<keyword evidence="3" id="KW-0723">Serine/threonine-protein kinase</keyword>
<dbReference type="PANTHER" id="PTHR32444:SF98">
    <property type="entry name" value="RECEPTOR-LIKE SERINE_THREONINE-PROTEIN KINASE"/>
    <property type="match status" value="1"/>
</dbReference>
<dbReference type="InterPro" id="IPR036426">
    <property type="entry name" value="Bulb-type_lectin_dom_sf"/>
</dbReference>
<dbReference type="InterPro" id="IPR011009">
    <property type="entry name" value="Kinase-like_dom_sf"/>
</dbReference>
<evidence type="ECO:0000313" key="23">
    <source>
        <dbReference type="Proteomes" id="UP001206925"/>
    </source>
</evidence>
<dbReference type="EMBL" id="JAMZMK010008956">
    <property type="protein sequence ID" value="KAI7737796.1"/>
    <property type="molecule type" value="Genomic_DNA"/>
</dbReference>
<evidence type="ECO:0000256" key="9">
    <source>
        <dbReference type="ARBA" id="ARBA00022840"/>
    </source>
</evidence>
<dbReference type="InterPro" id="IPR001480">
    <property type="entry name" value="Bulb-type_lectin_dom"/>
</dbReference>
<dbReference type="PROSITE" id="PS50948">
    <property type="entry name" value="PAN"/>
    <property type="match status" value="2"/>
</dbReference>
<feature type="domain" description="Bulb-type lectin" evidence="20">
    <location>
        <begin position="763"/>
        <end position="887"/>
    </location>
</feature>
<dbReference type="PANTHER" id="PTHR32444">
    <property type="entry name" value="BULB-TYPE LECTIN DOMAIN-CONTAINING PROTEIN"/>
    <property type="match status" value="1"/>
</dbReference>
<evidence type="ECO:0000256" key="8">
    <source>
        <dbReference type="ARBA" id="ARBA00022777"/>
    </source>
</evidence>
<keyword evidence="23" id="KW-1185">Reference proteome</keyword>
<dbReference type="Pfam" id="PF00954">
    <property type="entry name" value="S_locus_glycop"/>
    <property type="match status" value="2"/>
</dbReference>
<dbReference type="InterPro" id="IPR003609">
    <property type="entry name" value="Pan_app"/>
</dbReference>
<evidence type="ECO:0000256" key="10">
    <source>
        <dbReference type="ARBA" id="ARBA00022989"/>
    </source>
</evidence>
<feature type="transmembrane region" description="Helical" evidence="18">
    <location>
        <begin position="745"/>
        <end position="763"/>
    </location>
</feature>
<evidence type="ECO:0000256" key="6">
    <source>
        <dbReference type="ARBA" id="ARBA00022729"/>
    </source>
</evidence>
<feature type="domain" description="EGF-like" evidence="19">
    <location>
        <begin position="1027"/>
        <end position="1063"/>
    </location>
</feature>
<keyword evidence="7" id="KW-0547">Nucleotide-binding</keyword>
<keyword evidence="6" id="KW-0732">Signal</keyword>
<keyword evidence="8" id="KW-0418">Kinase</keyword>
<gene>
    <name evidence="22" type="ORF">M8C21_011971</name>
</gene>
<evidence type="ECO:0000256" key="15">
    <source>
        <dbReference type="ARBA" id="ARBA00048679"/>
    </source>
</evidence>
<feature type="domain" description="Apple" evidence="21">
    <location>
        <begin position="379"/>
        <end position="460"/>
    </location>
</feature>
<dbReference type="GO" id="GO:0016020">
    <property type="term" value="C:membrane"/>
    <property type="evidence" value="ECO:0007669"/>
    <property type="project" value="UniProtKB-SubCell"/>
</dbReference>
<dbReference type="InterPro" id="IPR020635">
    <property type="entry name" value="Tyr_kinase_cat_dom"/>
</dbReference>
<keyword evidence="5 18" id="KW-0812">Transmembrane</keyword>
<comment type="caution">
    <text evidence="16">Lacks conserved residue(s) required for the propagation of feature annotation.</text>
</comment>
<keyword evidence="12" id="KW-1015">Disulfide bond</keyword>
<dbReference type="Pfam" id="PF01453">
    <property type="entry name" value="B_lectin"/>
    <property type="match status" value="2"/>
</dbReference>
<protein>
    <recommendedName>
        <fullName evidence="2">non-specific serine/threonine protein kinase</fullName>
        <ecNumber evidence="2">2.7.11.1</ecNumber>
    </recommendedName>
</protein>
<feature type="domain" description="Bulb-type lectin" evidence="20">
    <location>
        <begin position="63"/>
        <end position="187"/>
    </location>
</feature>
<evidence type="ECO:0000256" key="14">
    <source>
        <dbReference type="ARBA" id="ARBA00047899"/>
    </source>
</evidence>
<feature type="region of interest" description="Disordered" evidence="17">
    <location>
        <begin position="1217"/>
        <end position="1236"/>
    </location>
</feature>
<evidence type="ECO:0000256" key="11">
    <source>
        <dbReference type="ARBA" id="ARBA00023136"/>
    </source>
</evidence>
<dbReference type="FunFam" id="2.90.10.10:FF:000001">
    <property type="entry name" value="G-type lectin S-receptor-like serine/threonine-protein kinase"/>
    <property type="match status" value="1"/>
</dbReference>
<proteinExistence type="predicted"/>
<dbReference type="Gene3D" id="3.50.4.10">
    <property type="entry name" value="Hepatocyte Growth Factor"/>
    <property type="match status" value="2"/>
</dbReference>
<dbReference type="Gene3D" id="2.90.10.10">
    <property type="entry name" value="Bulb-type lectin domain"/>
    <property type="match status" value="2"/>
</dbReference>
<evidence type="ECO:0000256" key="1">
    <source>
        <dbReference type="ARBA" id="ARBA00004167"/>
    </source>
</evidence>
<dbReference type="Pfam" id="PF07714">
    <property type="entry name" value="PK_Tyr_Ser-Thr"/>
    <property type="match status" value="1"/>
</dbReference>
<organism evidence="22 23">
    <name type="scientific">Ambrosia artemisiifolia</name>
    <name type="common">Common ragweed</name>
    <dbReference type="NCBI Taxonomy" id="4212"/>
    <lineage>
        <taxon>Eukaryota</taxon>
        <taxon>Viridiplantae</taxon>
        <taxon>Streptophyta</taxon>
        <taxon>Embryophyta</taxon>
        <taxon>Tracheophyta</taxon>
        <taxon>Spermatophyta</taxon>
        <taxon>Magnoliopsida</taxon>
        <taxon>eudicotyledons</taxon>
        <taxon>Gunneridae</taxon>
        <taxon>Pentapetalae</taxon>
        <taxon>asterids</taxon>
        <taxon>campanulids</taxon>
        <taxon>Asterales</taxon>
        <taxon>Asteraceae</taxon>
        <taxon>Asteroideae</taxon>
        <taxon>Heliantheae alliance</taxon>
        <taxon>Heliantheae</taxon>
        <taxon>Ambrosia</taxon>
    </lineage>
</organism>
<dbReference type="SMART" id="SM00108">
    <property type="entry name" value="B_lectin"/>
    <property type="match status" value="2"/>
</dbReference>
<comment type="subcellular location">
    <subcellularLocation>
        <location evidence="1">Membrane</location>
        <topology evidence="1">Single-pass membrane protein</topology>
    </subcellularLocation>
</comment>
<evidence type="ECO:0000256" key="7">
    <source>
        <dbReference type="ARBA" id="ARBA00022741"/>
    </source>
</evidence>
<dbReference type="PROSITE" id="PS50026">
    <property type="entry name" value="EGF_3"/>
    <property type="match status" value="2"/>
</dbReference>
<dbReference type="CDD" id="cd00028">
    <property type="entry name" value="B_lectin"/>
    <property type="match status" value="2"/>
</dbReference>
<evidence type="ECO:0000256" key="2">
    <source>
        <dbReference type="ARBA" id="ARBA00012513"/>
    </source>
</evidence>
<dbReference type="Proteomes" id="UP001206925">
    <property type="component" value="Unassembled WGS sequence"/>
</dbReference>
<dbReference type="FunFam" id="2.90.10.10:FF:000029">
    <property type="entry name" value="G-type lectin S-receptor-like serine/threonine-protein kinase"/>
    <property type="match status" value="1"/>
</dbReference>
<evidence type="ECO:0000256" key="12">
    <source>
        <dbReference type="ARBA" id="ARBA00023157"/>
    </source>
</evidence>
<sequence length="1353" mass="153211">NKTLRTYIDISFLEVNLNVIICVIENARFVFDTLMEERRVTETKLIFCFLILLYASIFSTHAADTISANQTLRYNETIVSPQQTFELGFFSPPNTMNHYVGIWYKKISNGTVVWVANRDAPLTNTSGELTLSLQGVLVLRDATKGNVVWSSANSSTTTARNPIGRLLDTGNFIIHDDTNPEILIWQSFNLMTDTLLPGMKMGWNLVTRTERHYTSWKSADDPASGEFSYSIDIKGYPQLILRHGEKIRFRAGPWNGLRFSGAFNLKPNIIYNFTFVLNDREIYYQYNLINSSVYTRLVLKPNGRLERLLWVESINDWNLYLAPESDICDRYAVCGSFGNCIIDNSPVCECLKGFEPKSPDQWRVADWSQGCRHTIPLDCDPGEGFNKYSNLKLPDTQSSWYNQTMTLVECEKICKSNCSCTAYTNSNISGTGSGCLLWYGDLVDIRTVPQNGDTIYIRVSPSELESTRNNKRSGLERRRIQVIVPMAVVVLITLISIWLFYRFIWKKKHQQGIPGNEHDSKNRSDNEDLELPLFGLSTLLEATNNFSMNNKLGEGGFGPVYKGVLEDGQEIAVKRLAKTSTQGLHEFKNEVISISRLQHRNLVKLLGCCIEGAEKITKALIPSYLVWGLHNEGKSLQSVAKCLAESINVSQVLRSVHVSLLCVQRHPEDRPTMTSVILMLGSDGPLPSPKEPAANNRSQRTQQHTLAKARLRLAVLCIIALNKIEKDSFNVTLMEERRSVIKFKFIFRFLVALYGSITCSYAADTISVNQTVRYNETIVSQQNTFELGFFRPGNSMNLYVGIWYKQIPNQTVVWVANRDTPLTDTSCELTLTLQGVLVLQNTTTGIILWSSANSSSTLVRNPIGQLLDTGNFVIYEEGDDANQENPIWQTFDFLQHTLLPGMKLGWNLVTGTESQLTSWKSEDDPALGDFSYSIDTRGYPQAFIKKGQDIIFRQGSWNGLRYTGSPNINLNLFYNYTFVLSEREIYYQYYLLDPSVFMRFVLQPIGRTERLLWISKTQEWNVYLYRPNDRCDKYRLCGPFGSCNNDKSPICECLKGFVPTSPDQWRTTDWSQGCRRNISLNCSDPGEGFKKYTNLKLPDTQGSWYNKTMTLEECRKMCKSNCTCTAYTYTNVSGTGSGCLLWFGGLIDIRTFGENVGDTLYIRLAASELESTEDPRNKGAQRGAVRVIVPVAIFLVLAILVSVSLFYRYHRKKQQQQVTPGNEFGHNPENRSDDNEDLELPLFSLSTIFQATNNFSMKNKLGEGGFGPVYKVFYDSIVRKEIIKHGDSILKRHPEDRPKMTSVILMLGSEGPLPAPKEPGFYVGRSTDDTTESSSSYTTSSYNELSITMLDGR</sequence>
<dbReference type="EC" id="2.7.11.1" evidence="2"/>
<dbReference type="FunFam" id="3.30.200.20:FF:000195">
    <property type="entry name" value="G-type lectin S-receptor-like serine/threonine-protein kinase"/>
    <property type="match status" value="1"/>
</dbReference>
<dbReference type="InterPro" id="IPR000742">
    <property type="entry name" value="EGF"/>
</dbReference>
<evidence type="ECO:0000256" key="3">
    <source>
        <dbReference type="ARBA" id="ARBA00022527"/>
    </source>
</evidence>
<feature type="transmembrane region" description="Helical" evidence="18">
    <location>
        <begin position="482"/>
        <end position="501"/>
    </location>
</feature>
<dbReference type="PROSITE" id="PS50927">
    <property type="entry name" value="BULB_LECTIN"/>
    <property type="match status" value="2"/>
</dbReference>
<dbReference type="SUPFAM" id="SSF57414">
    <property type="entry name" value="Hairpin loop containing domain-like"/>
    <property type="match status" value="1"/>
</dbReference>
<comment type="catalytic activity">
    <reaction evidence="15">
        <text>L-seryl-[protein] + ATP = O-phospho-L-seryl-[protein] + ADP + H(+)</text>
        <dbReference type="Rhea" id="RHEA:17989"/>
        <dbReference type="Rhea" id="RHEA-COMP:9863"/>
        <dbReference type="Rhea" id="RHEA-COMP:11604"/>
        <dbReference type="ChEBI" id="CHEBI:15378"/>
        <dbReference type="ChEBI" id="CHEBI:29999"/>
        <dbReference type="ChEBI" id="CHEBI:30616"/>
        <dbReference type="ChEBI" id="CHEBI:83421"/>
        <dbReference type="ChEBI" id="CHEBI:456216"/>
        <dbReference type="EC" id="2.7.11.1"/>
    </reaction>
</comment>
<evidence type="ECO:0000259" key="20">
    <source>
        <dbReference type="PROSITE" id="PS50927"/>
    </source>
</evidence>
<keyword evidence="11 18" id="KW-0472">Membrane</keyword>
<evidence type="ECO:0000259" key="19">
    <source>
        <dbReference type="PROSITE" id="PS50026"/>
    </source>
</evidence>
<name>A0AAD5CC87_AMBAR</name>
<dbReference type="CDD" id="cd01098">
    <property type="entry name" value="PAN_AP_plant"/>
    <property type="match status" value="2"/>
</dbReference>
<evidence type="ECO:0000256" key="17">
    <source>
        <dbReference type="SAM" id="MobiDB-lite"/>
    </source>
</evidence>
<feature type="non-terminal residue" evidence="22">
    <location>
        <position position="1353"/>
    </location>
</feature>
<dbReference type="GO" id="GO:0004674">
    <property type="term" value="F:protein serine/threonine kinase activity"/>
    <property type="evidence" value="ECO:0007669"/>
    <property type="project" value="UniProtKB-KW"/>
</dbReference>
<keyword evidence="10 18" id="KW-1133">Transmembrane helix</keyword>
<dbReference type="SMART" id="SM00219">
    <property type="entry name" value="TyrKc"/>
    <property type="match status" value="1"/>
</dbReference>
<dbReference type="InterPro" id="IPR001245">
    <property type="entry name" value="Ser-Thr/Tyr_kinase_cat_dom"/>
</dbReference>
<dbReference type="InterPro" id="IPR000858">
    <property type="entry name" value="S_locus_glycoprot_dom"/>
</dbReference>
<keyword evidence="4" id="KW-0808">Transferase</keyword>
<dbReference type="GO" id="GO:0048544">
    <property type="term" value="P:recognition of pollen"/>
    <property type="evidence" value="ECO:0007669"/>
    <property type="project" value="InterPro"/>
</dbReference>
<dbReference type="SUPFAM" id="SSF51110">
    <property type="entry name" value="alpha-D-mannose-specific plant lectins"/>
    <property type="match status" value="2"/>
</dbReference>
<dbReference type="SMART" id="SM00473">
    <property type="entry name" value="PAN_AP"/>
    <property type="match status" value="2"/>
</dbReference>
<reference evidence="22" key="1">
    <citation type="submission" date="2022-06" db="EMBL/GenBank/DDBJ databases">
        <title>Uncovering the hologenomic basis of an extraordinary plant invasion.</title>
        <authorList>
            <person name="Bieker V.C."/>
            <person name="Martin M.D."/>
            <person name="Gilbert T."/>
            <person name="Hodgins K."/>
            <person name="Battlay P."/>
            <person name="Petersen B."/>
            <person name="Wilson J."/>
        </authorList>
    </citation>
    <scope>NUCLEOTIDE SEQUENCE</scope>
    <source>
        <strain evidence="22">AA19_3_7</strain>
        <tissue evidence="22">Leaf</tissue>
    </source>
</reference>
<evidence type="ECO:0000256" key="5">
    <source>
        <dbReference type="ARBA" id="ARBA00022692"/>
    </source>
</evidence>
<accession>A0AAD5CC87</accession>
<dbReference type="Pfam" id="PF08276">
    <property type="entry name" value="PAN_2"/>
    <property type="match status" value="2"/>
</dbReference>